<accession>A0ABD6DY62</accession>
<keyword evidence="1" id="KW-0001">2Fe-2S</keyword>
<dbReference type="InterPro" id="IPR036922">
    <property type="entry name" value="Rieske_2Fe-2S_sf"/>
</dbReference>
<reference evidence="7 8" key="1">
    <citation type="journal article" date="2019" name="Int. J. Syst. Evol. Microbiol.">
        <title>The Global Catalogue of Microorganisms (GCM) 10K type strain sequencing project: providing services to taxonomists for standard genome sequencing and annotation.</title>
        <authorList>
            <consortium name="The Broad Institute Genomics Platform"/>
            <consortium name="The Broad Institute Genome Sequencing Center for Infectious Disease"/>
            <person name="Wu L."/>
            <person name="Ma J."/>
        </authorList>
    </citation>
    <scope>NUCLEOTIDE SEQUENCE [LARGE SCALE GENOMIC DNA]</scope>
    <source>
        <strain evidence="7 8">CGMCC 1.10387</strain>
    </source>
</reference>
<dbReference type="PANTHER" id="PTHR21496:SF0">
    <property type="entry name" value="RIESKE DOMAIN-CONTAINING PROTEIN"/>
    <property type="match status" value="1"/>
</dbReference>
<keyword evidence="8" id="KW-1185">Reference proteome</keyword>
<keyword evidence="4" id="KW-0411">Iron-sulfur</keyword>
<dbReference type="SUPFAM" id="SSF50022">
    <property type="entry name" value="ISP domain"/>
    <property type="match status" value="1"/>
</dbReference>
<dbReference type="CDD" id="cd03467">
    <property type="entry name" value="Rieske"/>
    <property type="match status" value="1"/>
</dbReference>
<dbReference type="PROSITE" id="PS51296">
    <property type="entry name" value="RIESKE"/>
    <property type="match status" value="1"/>
</dbReference>
<evidence type="ECO:0000259" key="6">
    <source>
        <dbReference type="PROSITE" id="PS51296"/>
    </source>
</evidence>
<keyword evidence="3" id="KW-0408">Iron</keyword>
<evidence type="ECO:0000256" key="5">
    <source>
        <dbReference type="ARBA" id="ARBA00034078"/>
    </source>
</evidence>
<protein>
    <submittedName>
        <fullName evidence="7">Rieske (2Fe-2S) protein</fullName>
    </submittedName>
</protein>
<organism evidence="7 8">
    <name type="scientific">Halobellus litoreus</name>
    <dbReference type="NCBI Taxonomy" id="755310"/>
    <lineage>
        <taxon>Archaea</taxon>
        <taxon>Methanobacteriati</taxon>
        <taxon>Methanobacteriota</taxon>
        <taxon>Stenosarchaea group</taxon>
        <taxon>Halobacteria</taxon>
        <taxon>Halobacteriales</taxon>
        <taxon>Haloferacaceae</taxon>
        <taxon>Halobellus</taxon>
    </lineage>
</organism>
<feature type="domain" description="Rieske" evidence="6">
    <location>
        <begin position="5"/>
        <end position="121"/>
    </location>
</feature>
<dbReference type="Gene3D" id="2.102.10.10">
    <property type="entry name" value="Rieske [2Fe-2S] iron-sulphur domain"/>
    <property type="match status" value="1"/>
</dbReference>
<evidence type="ECO:0000313" key="8">
    <source>
        <dbReference type="Proteomes" id="UP001597092"/>
    </source>
</evidence>
<dbReference type="EMBL" id="JBHUDP010000003">
    <property type="protein sequence ID" value="MFD1686237.1"/>
    <property type="molecule type" value="Genomic_DNA"/>
</dbReference>
<gene>
    <name evidence="7" type="ORF">ACFSAS_11495</name>
</gene>
<name>A0ABD6DY62_9EURY</name>
<dbReference type="Proteomes" id="UP001597092">
    <property type="component" value="Unassembled WGS sequence"/>
</dbReference>
<dbReference type="RefSeq" id="WP_256308863.1">
    <property type="nucleotide sequence ID" value="NZ_JANHAW010000003.1"/>
</dbReference>
<evidence type="ECO:0000256" key="4">
    <source>
        <dbReference type="ARBA" id="ARBA00023014"/>
    </source>
</evidence>
<dbReference type="InterPro" id="IPR017941">
    <property type="entry name" value="Rieske_2Fe-2S"/>
</dbReference>
<dbReference type="GO" id="GO:0046872">
    <property type="term" value="F:metal ion binding"/>
    <property type="evidence" value="ECO:0007669"/>
    <property type="project" value="UniProtKB-KW"/>
</dbReference>
<dbReference type="PANTHER" id="PTHR21496">
    <property type="entry name" value="FERREDOXIN-RELATED"/>
    <property type="match status" value="1"/>
</dbReference>
<comment type="caution">
    <text evidence="7">The sequence shown here is derived from an EMBL/GenBank/DDBJ whole genome shotgun (WGS) entry which is preliminary data.</text>
</comment>
<evidence type="ECO:0000256" key="2">
    <source>
        <dbReference type="ARBA" id="ARBA00022723"/>
    </source>
</evidence>
<dbReference type="AlphaFoldDB" id="A0ABD6DY62"/>
<proteinExistence type="predicted"/>
<dbReference type="GO" id="GO:0051537">
    <property type="term" value="F:2 iron, 2 sulfur cluster binding"/>
    <property type="evidence" value="ECO:0007669"/>
    <property type="project" value="UniProtKB-KW"/>
</dbReference>
<evidence type="ECO:0000256" key="3">
    <source>
        <dbReference type="ARBA" id="ARBA00023004"/>
    </source>
</evidence>
<comment type="cofactor">
    <cofactor evidence="5">
        <name>[2Fe-2S] cluster</name>
        <dbReference type="ChEBI" id="CHEBI:190135"/>
    </cofactor>
</comment>
<dbReference type="Pfam" id="PF00355">
    <property type="entry name" value="Rieske"/>
    <property type="match status" value="1"/>
</dbReference>
<keyword evidence="2" id="KW-0479">Metal-binding</keyword>
<evidence type="ECO:0000313" key="7">
    <source>
        <dbReference type="EMBL" id="MFD1686237.1"/>
    </source>
</evidence>
<sequence>MSDGLVEVKPDDAFENGDREFVQVNGTEVGVLQVEDEYYALQNYCLHDGGPVCEGKTHRKLIGEFEEPGKRVERTYTDEECVISCPWHGWSYDIESGEHLGNDDIALPTYEVVVEDGVVYVGDPKGQ</sequence>
<evidence type="ECO:0000256" key="1">
    <source>
        <dbReference type="ARBA" id="ARBA00022714"/>
    </source>
</evidence>